<accession>Q6AAM2</accession>
<comment type="pathway">
    <text evidence="3 19">Cofactor biosynthesis; adenosylcobalamin biosynthesis; adenosylcobalamin from cob(II)yrinate a,c-diamide: step 7/7.</text>
</comment>
<sequence length="295" mass="30176">MRRGVDVCGRNPQEVGMTDEQHPDLGRLGPLRGVAEALSLFTILPGPYLNDIDRPLARRAITAFPWLGLCLGVVAGGIVALVLGLGAGPWLAGVLALGWLAGATGGFHLDGVADTADGLGSRAAPEKALMIMKKSDIGPMGVMSIVLVLLVDAAAVVSLAGTAGSGAWWRVAILVGLGPALARAAILLATMTEVPCARPGGFGSLVAGVTTPRSAAINLTVLGCVCALAGLVAGGWMWCLVTVSCAALTLLIARGWIHHLVRRLSGMTGDTFGSINEVTQMTFWVLTALTVAVVS</sequence>
<keyword evidence="13 19" id="KW-0472">Membrane</keyword>
<comment type="similarity">
    <text evidence="4 19">Belongs to the CobS family.</text>
</comment>
<comment type="catalytic activity">
    <reaction evidence="17 19">
        <text>alpha-ribazole + adenosylcob(III)inamide-GDP = adenosylcob(III)alamin + GMP + H(+)</text>
        <dbReference type="Rhea" id="RHEA:16049"/>
        <dbReference type="ChEBI" id="CHEBI:10329"/>
        <dbReference type="ChEBI" id="CHEBI:15378"/>
        <dbReference type="ChEBI" id="CHEBI:18408"/>
        <dbReference type="ChEBI" id="CHEBI:58115"/>
        <dbReference type="ChEBI" id="CHEBI:60487"/>
        <dbReference type="EC" id="2.7.8.26"/>
    </reaction>
</comment>
<reference evidence="21 22" key="1">
    <citation type="journal article" date="2004" name="Science">
        <title>The complete genome sequence of Propionibacterium acnes, a commensal of human skin.</title>
        <authorList>
            <person name="Bruggemann H."/>
            <person name="Henne A."/>
            <person name="Hoster F."/>
            <person name="Liesegang H."/>
            <person name="Wiezer A."/>
            <person name="Strittmatter A."/>
            <person name="Hujer S."/>
            <person name="Durre P."/>
            <person name="Gottschalk G."/>
        </authorList>
    </citation>
    <scope>NUCLEOTIDE SEQUENCE [LARGE SCALE GENOMIC DNA]</scope>
    <source>
        <strain evidence="22">DSM 16379 / KPA171202</strain>
    </source>
</reference>
<evidence type="ECO:0000313" key="22">
    <source>
        <dbReference type="Proteomes" id="UP000000603"/>
    </source>
</evidence>
<evidence type="ECO:0000256" key="12">
    <source>
        <dbReference type="ARBA" id="ARBA00022989"/>
    </source>
</evidence>
<gene>
    <name evidence="19" type="primary">cobS</name>
    <name evidence="21" type="ordered locus">PPA0442</name>
</gene>
<organism evidence="21 22">
    <name type="scientific">Cutibacterium acnes (strain DSM 16379 / KPA171202)</name>
    <name type="common">Propionibacterium acnes</name>
    <dbReference type="NCBI Taxonomy" id="267747"/>
    <lineage>
        <taxon>Bacteria</taxon>
        <taxon>Bacillati</taxon>
        <taxon>Actinomycetota</taxon>
        <taxon>Actinomycetes</taxon>
        <taxon>Propionibacteriales</taxon>
        <taxon>Propionibacteriaceae</taxon>
        <taxon>Cutibacterium</taxon>
    </lineage>
</organism>
<evidence type="ECO:0000256" key="2">
    <source>
        <dbReference type="ARBA" id="ARBA00004651"/>
    </source>
</evidence>
<dbReference type="HOGENOM" id="CLU_057426_0_1_11"/>
<evidence type="ECO:0000256" key="4">
    <source>
        <dbReference type="ARBA" id="ARBA00010561"/>
    </source>
</evidence>
<dbReference type="GO" id="GO:0009236">
    <property type="term" value="P:cobalamin biosynthetic process"/>
    <property type="evidence" value="ECO:0007669"/>
    <property type="project" value="UniProtKB-UniRule"/>
</dbReference>
<evidence type="ECO:0000256" key="8">
    <source>
        <dbReference type="ARBA" id="ARBA00022573"/>
    </source>
</evidence>
<dbReference type="EnsemblBacteria" id="AAT82194">
    <property type="protein sequence ID" value="AAT82194"/>
    <property type="gene ID" value="PPA0442"/>
</dbReference>
<dbReference type="GO" id="GO:0005886">
    <property type="term" value="C:plasma membrane"/>
    <property type="evidence" value="ECO:0007669"/>
    <property type="project" value="UniProtKB-SubCell"/>
</dbReference>
<evidence type="ECO:0000256" key="14">
    <source>
        <dbReference type="ARBA" id="ARBA00025228"/>
    </source>
</evidence>
<evidence type="ECO:0000256" key="6">
    <source>
        <dbReference type="ARBA" id="ARBA00015850"/>
    </source>
</evidence>
<dbReference type="AlphaFoldDB" id="Q6AAM2"/>
<comment type="cofactor">
    <cofactor evidence="1 19">
        <name>Mg(2+)</name>
        <dbReference type="ChEBI" id="CHEBI:18420"/>
    </cofactor>
</comment>
<evidence type="ECO:0000256" key="7">
    <source>
        <dbReference type="ARBA" id="ARBA00022475"/>
    </source>
</evidence>
<evidence type="ECO:0000256" key="1">
    <source>
        <dbReference type="ARBA" id="ARBA00001946"/>
    </source>
</evidence>
<keyword evidence="9 19" id="KW-0808">Transferase</keyword>
<protein>
    <recommendedName>
        <fullName evidence="6 19">Adenosylcobinamide-GDP ribazoletransferase</fullName>
        <ecNumber evidence="5 19">2.7.8.26</ecNumber>
    </recommendedName>
    <alternativeName>
        <fullName evidence="16 19">Cobalamin synthase</fullName>
    </alternativeName>
    <alternativeName>
        <fullName evidence="15 19">Cobalamin-5'-phosphate synthase</fullName>
    </alternativeName>
</protein>
<evidence type="ECO:0000256" key="15">
    <source>
        <dbReference type="ARBA" id="ARBA00032605"/>
    </source>
</evidence>
<evidence type="ECO:0000313" key="21">
    <source>
        <dbReference type="EMBL" id="AAT82194.1"/>
    </source>
</evidence>
<feature type="transmembrane region" description="Helical" evidence="19">
    <location>
        <begin position="235"/>
        <end position="257"/>
    </location>
</feature>
<keyword evidence="12 19" id="KW-1133">Transmembrane helix</keyword>
<dbReference type="HAMAP" id="MF_00719">
    <property type="entry name" value="CobS"/>
    <property type="match status" value="1"/>
</dbReference>
<keyword evidence="8 19" id="KW-0169">Cobalamin biosynthesis</keyword>
<keyword evidence="7 19" id="KW-1003">Cell membrane</keyword>
<name>Q6AAM2_CUTAK</name>
<comment type="catalytic activity">
    <reaction evidence="18 19">
        <text>alpha-ribazole 5'-phosphate + adenosylcob(III)inamide-GDP = adenosylcob(III)alamin 5'-phosphate + GMP + H(+)</text>
        <dbReference type="Rhea" id="RHEA:23560"/>
        <dbReference type="ChEBI" id="CHEBI:15378"/>
        <dbReference type="ChEBI" id="CHEBI:57918"/>
        <dbReference type="ChEBI" id="CHEBI:58115"/>
        <dbReference type="ChEBI" id="CHEBI:60487"/>
        <dbReference type="ChEBI" id="CHEBI:60493"/>
        <dbReference type="EC" id="2.7.8.26"/>
    </reaction>
</comment>
<evidence type="ECO:0000256" key="20">
    <source>
        <dbReference type="SAM" id="MobiDB-lite"/>
    </source>
</evidence>
<dbReference type="GO" id="GO:0051073">
    <property type="term" value="F:adenosylcobinamide-GDP ribazoletransferase activity"/>
    <property type="evidence" value="ECO:0007669"/>
    <property type="project" value="UniProtKB-UniRule"/>
</dbReference>
<evidence type="ECO:0000256" key="5">
    <source>
        <dbReference type="ARBA" id="ARBA00013200"/>
    </source>
</evidence>
<dbReference type="KEGG" id="pac:PPA0442"/>
<comment type="subcellular location">
    <subcellularLocation>
        <location evidence="2 19">Cell membrane</location>
        <topology evidence="2 19">Multi-pass membrane protein</topology>
    </subcellularLocation>
</comment>
<evidence type="ECO:0000256" key="19">
    <source>
        <dbReference type="HAMAP-Rule" id="MF_00719"/>
    </source>
</evidence>
<dbReference type="UniPathway" id="UPA00148">
    <property type="reaction ID" value="UER00238"/>
</dbReference>
<dbReference type="EC" id="2.7.8.26" evidence="5 19"/>
<feature type="transmembrane region" description="Helical" evidence="19">
    <location>
        <begin position="63"/>
        <end position="84"/>
    </location>
</feature>
<dbReference type="Pfam" id="PF02654">
    <property type="entry name" value="CobS"/>
    <property type="match status" value="1"/>
</dbReference>
<evidence type="ECO:0000256" key="3">
    <source>
        <dbReference type="ARBA" id="ARBA00004663"/>
    </source>
</evidence>
<dbReference type="GO" id="GO:0008818">
    <property type="term" value="F:cobalamin 5'-phosphate synthase activity"/>
    <property type="evidence" value="ECO:0007669"/>
    <property type="project" value="UniProtKB-UniRule"/>
</dbReference>
<dbReference type="InterPro" id="IPR003805">
    <property type="entry name" value="CobS"/>
</dbReference>
<evidence type="ECO:0000256" key="18">
    <source>
        <dbReference type="ARBA" id="ARBA00049504"/>
    </source>
</evidence>
<evidence type="ECO:0000256" key="17">
    <source>
        <dbReference type="ARBA" id="ARBA00048623"/>
    </source>
</evidence>
<dbReference type="EMBL" id="AE017283">
    <property type="protein sequence ID" value="AAT82194.1"/>
    <property type="molecule type" value="Genomic_DNA"/>
</dbReference>
<evidence type="ECO:0000256" key="16">
    <source>
        <dbReference type="ARBA" id="ARBA00032853"/>
    </source>
</evidence>
<evidence type="ECO:0000256" key="10">
    <source>
        <dbReference type="ARBA" id="ARBA00022692"/>
    </source>
</evidence>
<comment type="function">
    <text evidence="14 19">Joins adenosylcobinamide-GDP and alpha-ribazole to generate adenosylcobalamin (Ado-cobalamin). Also synthesizes adenosylcobalamin 5'-phosphate from adenosylcobinamide-GDP and alpha-ribazole 5'-phosphate.</text>
</comment>
<feature type="transmembrane region" description="Helical" evidence="19">
    <location>
        <begin position="167"/>
        <end position="190"/>
    </location>
</feature>
<evidence type="ECO:0000256" key="9">
    <source>
        <dbReference type="ARBA" id="ARBA00022679"/>
    </source>
</evidence>
<keyword evidence="10 19" id="KW-0812">Transmembrane</keyword>
<proteinExistence type="inferred from homology"/>
<dbReference type="PANTHER" id="PTHR34148">
    <property type="entry name" value="ADENOSYLCOBINAMIDE-GDP RIBAZOLETRANSFERASE"/>
    <property type="match status" value="1"/>
</dbReference>
<evidence type="ECO:0000256" key="13">
    <source>
        <dbReference type="ARBA" id="ARBA00023136"/>
    </source>
</evidence>
<feature type="transmembrane region" description="Helical" evidence="19">
    <location>
        <begin position="137"/>
        <end position="161"/>
    </location>
</feature>
<feature type="transmembrane region" description="Helical" evidence="19">
    <location>
        <begin position="202"/>
        <end position="229"/>
    </location>
</feature>
<feature type="region of interest" description="Disordered" evidence="20">
    <location>
        <begin position="1"/>
        <end position="22"/>
    </location>
</feature>
<dbReference type="PANTHER" id="PTHR34148:SF1">
    <property type="entry name" value="ADENOSYLCOBINAMIDE-GDP RIBAZOLETRANSFERASE"/>
    <property type="match status" value="1"/>
</dbReference>
<keyword evidence="11 19" id="KW-0460">Magnesium</keyword>
<evidence type="ECO:0000256" key="11">
    <source>
        <dbReference type="ARBA" id="ARBA00022842"/>
    </source>
</evidence>
<dbReference type="eggNOG" id="COG0368">
    <property type="taxonomic scope" value="Bacteria"/>
</dbReference>
<dbReference type="Proteomes" id="UP000000603">
    <property type="component" value="Chromosome"/>
</dbReference>